<gene>
    <name evidence="2" type="ORF">BSTER_1714</name>
</gene>
<dbReference type="EMBL" id="JGZQ01000009">
    <property type="protein sequence ID" value="KFI96002.1"/>
    <property type="molecule type" value="Genomic_DNA"/>
</dbReference>
<reference evidence="2 3" key="1">
    <citation type="submission" date="2014-03" db="EMBL/GenBank/DDBJ databases">
        <title>Genomics of Bifidobacteria.</title>
        <authorList>
            <person name="Ventura M."/>
            <person name="Milani C."/>
            <person name="Lugli G.A."/>
        </authorList>
    </citation>
    <scope>NUCLEOTIDE SEQUENCE [LARGE SCALE GENOMIC DNA]</scope>
    <source>
        <strain evidence="3">JCM 15918</strain>
    </source>
</reference>
<sequence length="39" mass="4181">MDDVTMTPEMTPQGDSMPPESIQVVSEEDAAKAVEGLED</sequence>
<comment type="caution">
    <text evidence="2">The sequence shown here is derived from an EMBL/GenBank/DDBJ whole genome shotgun (WGS) entry which is preliminary data.</text>
</comment>
<evidence type="ECO:0000256" key="1">
    <source>
        <dbReference type="SAM" id="MobiDB-lite"/>
    </source>
</evidence>
<evidence type="ECO:0000313" key="2">
    <source>
        <dbReference type="EMBL" id="KFI96002.1"/>
    </source>
</evidence>
<feature type="region of interest" description="Disordered" evidence="1">
    <location>
        <begin position="1"/>
        <end position="39"/>
    </location>
</feature>
<name>A0A087DKF2_BIFAD</name>
<accession>A0A087DKF2</accession>
<evidence type="ECO:0000313" key="3">
    <source>
        <dbReference type="Proteomes" id="UP000029091"/>
    </source>
</evidence>
<protein>
    <submittedName>
        <fullName evidence="2">Uncharacterized protein</fullName>
    </submittedName>
</protein>
<organism evidence="2 3">
    <name type="scientific">Bifidobacterium adolescentis JCM 15918</name>
    <dbReference type="NCBI Taxonomy" id="1437612"/>
    <lineage>
        <taxon>Bacteria</taxon>
        <taxon>Bacillati</taxon>
        <taxon>Actinomycetota</taxon>
        <taxon>Actinomycetes</taxon>
        <taxon>Bifidobacteriales</taxon>
        <taxon>Bifidobacteriaceae</taxon>
        <taxon>Bifidobacterium</taxon>
    </lineage>
</organism>
<dbReference type="AlphaFoldDB" id="A0A087DKF2"/>
<dbReference type="Proteomes" id="UP000029091">
    <property type="component" value="Unassembled WGS sequence"/>
</dbReference>
<proteinExistence type="predicted"/>